<dbReference type="Proteomes" id="UP000501690">
    <property type="component" value="Linkage Group LG9"/>
</dbReference>
<feature type="region of interest" description="Disordered" evidence="1">
    <location>
        <begin position="176"/>
        <end position="201"/>
    </location>
</feature>
<protein>
    <submittedName>
        <fullName evidence="2">Uncharacterized protein</fullName>
    </submittedName>
</protein>
<keyword evidence="3" id="KW-1185">Reference proteome</keyword>
<organism evidence="2 3">
    <name type="scientific">Vigna unguiculata</name>
    <name type="common">Cowpea</name>
    <dbReference type="NCBI Taxonomy" id="3917"/>
    <lineage>
        <taxon>Eukaryota</taxon>
        <taxon>Viridiplantae</taxon>
        <taxon>Streptophyta</taxon>
        <taxon>Embryophyta</taxon>
        <taxon>Tracheophyta</taxon>
        <taxon>Spermatophyta</taxon>
        <taxon>Magnoliopsida</taxon>
        <taxon>eudicotyledons</taxon>
        <taxon>Gunneridae</taxon>
        <taxon>Pentapetalae</taxon>
        <taxon>rosids</taxon>
        <taxon>fabids</taxon>
        <taxon>Fabales</taxon>
        <taxon>Fabaceae</taxon>
        <taxon>Papilionoideae</taxon>
        <taxon>50 kb inversion clade</taxon>
        <taxon>NPAAA clade</taxon>
        <taxon>indigoferoid/millettioid clade</taxon>
        <taxon>Phaseoleae</taxon>
        <taxon>Vigna</taxon>
    </lineage>
</organism>
<dbReference type="EMBL" id="CP039353">
    <property type="protein sequence ID" value="QCE06024.1"/>
    <property type="molecule type" value="Genomic_DNA"/>
</dbReference>
<evidence type="ECO:0000313" key="3">
    <source>
        <dbReference type="Proteomes" id="UP000501690"/>
    </source>
</evidence>
<accession>A0A4D6MZC7</accession>
<sequence length="528" mass="57020">MVGANVPISIQVHPAAIVRNVLFALEHFSSVTVLSLKGASEGGRSDVGLIGCTGTSPTIEGGELSVPTVGANVPIPTQVRSISIVRNNHYVPEVLSALEHFSSVTVLSLKGVSEGGRSRGQGKLKGSCPSPRWAPNVPILTQVRPATLVRNNHHVPEVLSTLEHFSSVTVVSLKGASEGGRSQGQGKLKAQAPKLRAREVEGELSVPTVGAKCSDSNPSSSDNQLFQFRPKFVRQPSLGTTTTFLRRLRGWKEVGVFKLRLTSTSKLCGTYWVYRNKALSRGKGKLKARGCTETNVPIPTQARPATIVRNNHHVPKVLSALEHFSSVTVLSLKGASKGGRRPEVLSALEHFSSVTIFSLKGASEGGTRHLGGWKEDSNPDEVLTICQRKKNDLGGWKEVRVFKLRLTSTSKRCETYCMYRNKPPSRGKGKLKGSYRSPRWAPHVLIPTQVRPAAIVRDNHHLPEAPQRVERAMWDLLGVSEQAPQSRARKVEGVSLVPTVGANYPIPTQVRSAATCTGTSPSIEGKGS</sequence>
<gene>
    <name evidence="2" type="ORF">DEO72_LG9g1033</name>
</gene>
<dbReference type="AlphaFoldDB" id="A0A4D6MZC7"/>
<name>A0A4D6MZC7_VIGUN</name>
<evidence type="ECO:0000256" key="1">
    <source>
        <dbReference type="SAM" id="MobiDB-lite"/>
    </source>
</evidence>
<reference evidence="2 3" key="1">
    <citation type="submission" date="2019-04" db="EMBL/GenBank/DDBJ databases">
        <title>An improved genome assembly and genetic linkage map for asparagus bean, Vigna unguiculata ssp. sesquipedialis.</title>
        <authorList>
            <person name="Xia Q."/>
            <person name="Zhang R."/>
            <person name="Dong Y."/>
        </authorList>
    </citation>
    <scope>NUCLEOTIDE SEQUENCE [LARGE SCALE GENOMIC DNA]</scope>
    <source>
        <tissue evidence="2">Leaf</tissue>
    </source>
</reference>
<proteinExistence type="predicted"/>
<evidence type="ECO:0000313" key="2">
    <source>
        <dbReference type="EMBL" id="QCE06024.1"/>
    </source>
</evidence>